<dbReference type="KEGG" id="scor:J3U87_21125"/>
<keyword evidence="1" id="KW-0472">Membrane</keyword>
<evidence type="ECO:0000256" key="1">
    <source>
        <dbReference type="SAM" id="Phobius"/>
    </source>
</evidence>
<accession>A0A8A4TND0</accession>
<proteinExistence type="predicted"/>
<dbReference type="Proteomes" id="UP000663929">
    <property type="component" value="Chromosome"/>
</dbReference>
<reference evidence="2" key="1">
    <citation type="submission" date="2021-03" db="EMBL/GenBank/DDBJ databases">
        <title>Acanthopleuribacteraceae sp. M133.</title>
        <authorList>
            <person name="Wang G."/>
        </authorList>
    </citation>
    <scope>NUCLEOTIDE SEQUENCE</scope>
    <source>
        <strain evidence="2">M133</strain>
    </source>
</reference>
<protein>
    <submittedName>
        <fullName evidence="2">Uncharacterized protein</fullName>
    </submittedName>
</protein>
<name>A0A8A4TND0_SULCO</name>
<gene>
    <name evidence="2" type="ORF">J3U87_21125</name>
</gene>
<evidence type="ECO:0000313" key="3">
    <source>
        <dbReference type="Proteomes" id="UP000663929"/>
    </source>
</evidence>
<dbReference type="EMBL" id="CP071793">
    <property type="protein sequence ID" value="QTD48095.1"/>
    <property type="molecule type" value="Genomic_DNA"/>
</dbReference>
<feature type="transmembrane region" description="Helical" evidence="1">
    <location>
        <begin position="55"/>
        <end position="73"/>
    </location>
</feature>
<keyword evidence="3" id="KW-1185">Reference proteome</keyword>
<keyword evidence="1" id="KW-0812">Transmembrane</keyword>
<feature type="transmembrane region" description="Helical" evidence="1">
    <location>
        <begin position="24"/>
        <end position="43"/>
    </location>
</feature>
<keyword evidence="1" id="KW-1133">Transmembrane helix</keyword>
<dbReference type="AlphaFoldDB" id="A0A8A4TND0"/>
<organism evidence="2 3">
    <name type="scientific">Sulfidibacter corallicola</name>
    <dbReference type="NCBI Taxonomy" id="2818388"/>
    <lineage>
        <taxon>Bacteria</taxon>
        <taxon>Pseudomonadati</taxon>
        <taxon>Acidobacteriota</taxon>
        <taxon>Holophagae</taxon>
        <taxon>Acanthopleuribacterales</taxon>
        <taxon>Acanthopleuribacteraceae</taxon>
        <taxon>Sulfidibacter</taxon>
    </lineage>
</organism>
<evidence type="ECO:0000313" key="2">
    <source>
        <dbReference type="EMBL" id="QTD48095.1"/>
    </source>
</evidence>
<dbReference type="RefSeq" id="WP_237377756.1">
    <property type="nucleotide sequence ID" value="NZ_CP071793.1"/>
</dbReference>
<feature type="transmembrane region" description="Helical" evidence="1">
    <location>
        <begin position="78"/>
        <end position="93"/>
    </location>
</feature>
<sequence length="155" mass="18146">MSEPKASPTQSVARSSGRFKPESLRILLAAFFLVFAFVWAQGLVPLMDEPPRVKYRELFFTATGLVFALQCLVNRYRGFWFMLVIYCPLSFMYLGDRIKFLEMMLEPTLNEQVLQYCLAGVLLTLLTPRAWRLFPRKFADYRPEPPLLFRRGFPF</sequence>